<feature type="chain" id="PRO_5003163945" description="Tat pathway signal sequence domain protein" evidence="1">
    <location>
        <begin position="35"/>
        <end position="345"/>
    </location>
</feature>
<evidence type="ECO:0000313" key="2">
    <source>
        <dbReference type="EMBL" id="EFQ83080.1"/>
    </source>
</evidence>
<accession>E2SCX7</accession>
<dbReference type="OrthoDB" id="3742379at2"/>
<protein>
    <recommendedName>
        <fullName evidence="4">Tat pathway signal sequence domain protein</fullName>
    </recommendedName>
</protein>
<evidence type="ECO:0000256" key="1">
    <source>
        <dbReference type="SAM" id="SignalP"/>
    </source>
</evidence>
<organism evidence="2 3">
    <name type="scientific">Aeromicrobium marinum DSM 15272</name>
    <dbReference type="NCBI Taxonomy" id="585531"/>
    <lineage>
        <taxon>Bacteria</taxon>
        <taxon>Bacillati</taxon>
        <taxon>Actinomycetota</taxon>
        <taxon>Actinomycetes</taxon>
        <taxon>Propionibacteriales</taxon>
        <taxon>Nocardioidaceae</taxon>
        <taxon>Aeromicrobium</taxon>
    </lineage>
</organism>
<reference evidence="2" key="1">
    <citation type="submission" date="2010-08" db="EMBL/GenBank/DDBJ databases">
        <authorList>
            <person name="Muzny D."/>
            <person name="Qin X."/>
            <person name="Buhay C."/>
            <person name="Dugan-Rocha S."/>
            <person name="Ding Y."/>
            <person name="Chen G."/>
            <person name="Hawes A."/>
            <person name="Holder M."/>
            <person name="Jhangiani S."/>
            <person name="Johnson A."/>
            <person name="Khan Z."/>
            <person name="Li Z."/>
            <person name="Liu W."/>
            <person name="Liu X."/>
            <person name="Perez L."/>
            <person name="Shen H."/>
            <person name="Wang Q."/>
            <person name="Watt J."/>
            <person name="Xi L."/>
            <person name="Xin Y."/>
            <person name="Zhou J."/>
            <person name="Deng J."/>
            <person name="Jiang H."/>
            <person name="Liu Y."/>
            <person name="Qu J."/>
            <person name="Song X.-Z."/>
            <person name="Zhang L."/>
            <person name="Villasana D."/>
            <person name="Johnson A."/>
            <person name="Liu J."/>
            <person name="Liyanage D."/>
            <person name="Lorensuhewa L."/>
            <person name="Robinson T."/>
            <person name="Song A."/>
            <person name="Song B.-B."/>
            <person name="Dinh H."/>
            <person name="Thornton R."/>
            <person name="Coyle M."/>
            <person name="Francisco L."/>
            <person name="Jackson L."/>
            <person name="Javaid M."/>
            <person name="Korchina V."/>
            <person name="Kovar C."/>
            <person name="Mata R."/>
            <person name="Mathew T."/>
            <person name="Ngo R."/>
            <person name="Nguyen L."/>
            <person name="Nguyen N."/>
            <person name="Okwuonu G."/>
            <person name="Ongeri F."/>
            <person name="Pham C."/>
            <person name="Simmons D."/>
            <person name="Wilczek-Boney K."/>
            <person name="Hale W."/>
            <person name="Jakkamsetti A."/>
            <person name="Pham P."/>
            <person name="Ruth R."/>
            <person name="San Lucas F."/>
            <person name="Warren J."/>
            <person name="Zhang J."/>
            <person name="Zhao Z."/>
            <person name="Zhou C."/>
            <person name="Zhu D."/>
            <person name="Lee S."/>
            <person name="Bess C."/>
            <person name="Blankenburg K."/>
            <person name="Forbes L."/>
            <person name="Fu Q."/>
            <person name="Gubbala S."/>
            <person name="Hirani K."/>
            <person name="Jayaseelan J.C."/>
            <person name="Lara F."/>
            <person name="Munidasa M."/>
            <person name="Palculict T."/>
            <person name="Patil S."/>
            <person name="Pu L.-L."/>
            <person name="Saada N."/>
            <person name="Tang L."/>
            <person name="Weissenberger G."/>
            <person name="Zhu Y."/>
            <person name="Hemphill L."/>
            <person name="Shang Y."/>
            <person name="Youmans B."/>
            <person name="Ayvaz T."/>
            <person name="Ross M."/>
            <person name="Santibanez J."/>
            <person name="Aqrawi P."/>
            <person name="Gross S."/>
            <person name="Joshi V."/>
            <person name="Fowler G."/>
            <person name="Nazareth L."/>
            <person name="Reid J."/>
            <person name="Worley K."/>
            <person name="Petrosino J."/>
            <person name="Highlander S."/>
            <person name="Gibbs R."/>
        </authorList>
    </citation>
    <scope>NUCLEOTIDE SEQUENCE [LARGE SCALE GENOMIC DNA]</scope>
    <source>
        <strain evidence="2">DSM 15272</strain>
    </source>
</reference>
<dbReference type="HOGENOM" id="CLU_803240_0_0_11"/>
<feature type="signal peptide" evidence="1">
    <location>
        <begin position="1"/>
        <end position="34"/>
    </location>
</feature>
<keyword evidence="1" id="KW-0732">Signal</keyword>
<dbReference type="STRING" id="585531.HMPREF0063_12289"/>
<comment type="caution">
    <text evidence="2">The sequence shown here is derived from an EMBL/GenBank/DDBJ whole genome shotgun (WGS) entry which is preliminary data.</text>
</comment>
<evidence type="ECO:0008006" key="4">
    <source>
        <dbReference type="Google" id="ProtNLM"/>
    </source>
</evidence>
<dbReference type="RefSeq" id="WP_007077381.1">
    <property type="nucleotide sequence ID" value="NZ_CM001024.1"/>
</dbReference>
<dbReference type="EMBL" id="ACLF03000006">
    <property type="protein sequence ID" value="EFQ83080.1"/>
    <property type="molecule type" value="Genomic_DNA"/>
</dbReference>
<gene>
    <name evidence="2" type="ORF">HMPREF0063_12289</name>
</gene>
<proteinExistence type="predicted"/>
<sequence>MIVSATGARRPHALAVLLLFALLAVALCASPASAGFTDPGGESTGDGYVATAPISISGQVPGGTTVAASAPALCWWEPIALTTESVEAIAGFFAIFGIGADLAALQQVYADQEATGEQFGWYVRRHRDGATDEQLAAAGCNGFSGPYEGLFIGSLIRPFPPGNPPVPLPAPEEMAAVALEYLDLQPAALDWNPRAAQIGGATLVNLPTWLWVTNADAAVGDAQGERSVTATAGAGGQTVSVTVTAVAGALQIASPGGAVSCSPAQARTAWAPTVAENTACVLTFDRASVRYPAGFPVRATVAWSASWTGSGPGVPAGAQPLDGVSLTSTTEIPVREAQTLVQRVG</sequence>
<dbReference type="Proteomes" id="UP000003111">
    <property type="component" value="Unassembled WGS sequence"/>
</dbReference>
<keyword evidence="3" id="KW-1185">Reference proteome</keyword>
<name>E2SCX7_9ACTN</name>
<dbReference type="AlphaFoldDB" id="E2SCX7"/>
<evidence type="ECO:0000313" key="3">
    <source>
        <dbReference type="Proteomes" id="UP000003111"/>
    </source>
</evidence>